<comment type="caution">
    <text evidence="1">The sequence shown here is derived from an EMBL/GenBank/DDBJ whole genome shotgun (WGS) entry which is preliminary data.</text>
</comment>
<name>A0A8H3LEE8_9GLOM</name>
<sequence length="249" mass="30282">MYPLIPVDKNGLFFTSDEIWKTAVKEIYQFCIEHNNPRLWQSIPYAKTNMLIEAHWKVVKHDYLYRFNRPRLDYVIYVLREKVLPDQEVRYNQLIANYINPHWWEEFKREWKLCCAKELSINEAERYFIDTNRWICSCPAFLRNNIKEINLDLNISAGTNTIKEMQEINESDEETLVSFEEYVKHLEKHQNFLQHLQEEYQAGNLRHVKMLLNESKRVCDMMDDINHAQKKRVRGRTYKDSKKHTMFLR</sequence>
<evidence type="ECO:0000313" key="2">
    <source>
        <dbReference type="Proteomes" id="UP000615446"/>
    </source>
</evidence>
<protein>
    <submittedName>
        <fullName evidence="1">ATP-dependent DNA helicase Pif1</fullName>
    </submittedName>
</protein>
<reference evidence="1" key="1">
    <citation type="submission" date="2019-10" db="EMBL/GenBank/DDBJ databases">
        <title>Conservation and host-specific expression of non-tandemly repeated heterogenous ribosome RNA gene in arbuscular mycorrhizal fungi.</title>
        <authorList>
            <person name="Maeda T."/>
            <person name="Kobayashi Y."/>
            <person name="Nakagawa T."/>
            <person name="Ezawa T."/>
            <person name="Yamaguchi K."/>
            <person name="Bino T."/>
            <person name="Nishimoto Y."/>
            <person name="Shigenobu S."/>
            <person name="Kawaguchi M."/>
        </authorList>
    </citation>
    <scope>NUCLEOTIDE SEQUENCE</scope>
    <source>
        <strain evidence="1">HR1</strain>
    </source>
</reference>
<accession>A0A8H3LEE8</accession>
<gene>
    <name evidence="1" type="ORF">RCL2_001112800</name>
</gene>
<dbReference type="Proteomes" id="UP000615446">
    <property type="component" value="Unassembled WGS sequence"/>
</dbReference>
<evidence type="ECO:0000313" key="1">
    <source>
        <dbReference type="EMBL" id="GES83984.1"/>
    </source>
</evidence>
<dbReference type="GO" id="GO:0004386">
    <property type="term" value="F:helicase activity"/>
    <property type="evidence" value="ECO:0007669"/>
    <property type="project" value="UniProtKB-KW"/>
</dbReference>
<dbReference type="EMBL" id="BLAL01000075">
    <property type="protein sequence ID" value="GES83984.1"/>
    <property type="molecule type" value="Genomic_DNA"/>
</dbReference>
<dbReference type="AlphaFoldDB" id="A0A8H3LEE8"/>
<dbReference type="OrthoDB" id="2449435at2759"/>
<keyword evidence="1" id="KW-0347">Helicase</keyword>
<keyword evidence="1" id="KW-0378">Hydrolase</keyword>
<keyword evidence="1" id="KW-0067">ATP-binding</keyword>
<keyword evidence="1" id="KW-0547">Nucleotide-binding</keyword>
<organism evidence="1 2">
    <name type="scientific">Rhizophagus clarus</name>
    <dbReference type="NCBI Taxonomy" id="94130"/>
    <lineage>
        <taxon>Eukaryota</taxon>
        <taxon>Fungi</taxon>
        <taxon>Fungi incertae sedis</taxon>
        <taxon>Mucoromycota</taxon>
        <taxon>Glomeromycotina</taxon>
        <taxon>Glomeromycetes</taxon>
        <taxon>Glomerales</taxon>
        <taxon>Glomeraceae</taxon>
        <taxon>Rhizophagus</taxon>
    </lineage>
</organism>
<proteinExistence type="predicted"/>